<dbReference type="EMBL" id="AP026933">
    <property type="protein sequence ID" value="BDT04630.1"/>
    <property type="molecule type" value="Genomic_DNA"/>
</dbReference>
<proteinExistence type="predicted"/>
<reference evidence="1 2" key="1">
    <citation type="journal article" date="2022" name="Front. Microbiol.">
        <title>Male-killing mechanisms vary between Spiroplasma species.</title>
        <authorList>
            <person name="Arai H."/>
            <person name="Inoue M."/>
            <person name="Kageyama D."/>
        </authorList>
    </citation>
    <scope>NUCLEOTIDE SEQUENCE [LARGE SCALE GENOMIC DNA]</scope>
    <source>
        <strain evidence="2">sHm</strain>
    </source>
</reference>
<evidence type="ECO:0000313" key="1">
    <source>
        <dbReference type="EMBL" id="BDT04630.1"/>
    </source>
</evidence>
<evidence type="ECO:0000313" key="2">
    <source>
        <dbReference type="Proteomes" id="UP001163387"/>
    </source>
</evidence>
<sequence>MENNNKPQTKFPQKQTKLNQAEVENDYLIDNIPYDFTNMMRATSDPDINRAYDEFKKRTLYIYEIERLFKNNENNSLKFSANTIKIGFIDIEKVLKTTAVETSDFTMQLNQRASTNINDNTIEYSMTDIKNLIFQEINLLNQFKLYAVSINEPLTENNIDNLYIINNYSQPYQNPKTRSTKSITIIKINDFKTRDGYPIIIKLQKPLNKDTKVIGLKIKAPRSMIFGNIKVLGEVDNMEVYPKLFVKDKIAFPLLSMPIETQPKVRILQQWFSEQILPWNLAKQFIGQEKSVLDLIKISSGSVTRREVIKNARVTHAWLGYEFSNVLGGKWPLKSQKELKDKEVWDFVGESQFYQYVATNNKFDDIEVEIQDAPTVDSLQKVLLDMLTYTYTYNRNFDGISFKQGDENFDITKIRAKFENQKPDDIITNLFKQWELDYPNYISLPQVKIFKKIVIMLSKYIYSTLSINKGLNDDFKLLLPYYFEIKSNPIHSTPDKVWEFKDAKVVLKSEYFDFSDINNIKLKNNDISQNELFKLDDNQFNWLSITNELESNNIPSLIPADWTLGNGEYGKYFTRTIINKNKIENALNLYGSNKSQLFSKLEFYKEILQIDNNNEFELQIENPINNLNRIEISGIFGAGNYDLILITDKQEISLTNINLFDKYNDNISYINLEI</sequence>
<organism evidence="1 2">
    <name type="scientific">Spiroplasma ixodetis</name>
    <dbReference type="NCBI Taxonomy" id="2141"/>
    <lineage>
        <taxon>Bacteria</taxon>
        <taxon>Bacillati</taxon>
        <taxon>Mycoplasmatota</taxon>
        <taxon>Mollicutes</taxon>
        <taxon>Entomoplasmatales</taxon>
        <taxon>Spiroplasmataceae</taxon>
        <taxon>Spiroplasma</taxon>
    </lineage>
</organism>
<name>A0ABM8BXP0_9MOLU</name>
<accession>A0ABM8BXP0</accession>
<dbReference type="RefSeq" id="WP_281748347.1">
    <property type="nucleotide sequence ID" value="NZ_AP026933.1"/>
</dbReference>
<dbReference type="Proteomes" id="UP001163387">
    <property type="component" value="Chromosome"/>
</dbReference>
<evidence type="ECO:0008006" key="3">
    <source>
        <dbReference type="Google" id="ProtNLM"/>
    </source>
</evidence>
<keyword evidence="2" id="KW-1185">Reference proteome</keyword>
<protein>
    <recommendedName>
        <fullName evidence="3">Adhesin P123</fullName>
    </recommendedName>
</protein>
<gene>
    <name evidence="1" type="ORF">SHM_22760</name>
</gene>